<evidence type="ECO:0000313" key="2">
    <source>
        <dbReference type="EMBL" id="EMJ98326.1"/>
    </source>
</evidence>
<dbReference type="InterPro" id="IPR037482">
    <property type="entry name" value="ST1585_MBL-fold"/>
</dbReference>
<evidence type="ECO:0000313" key="3">
    <source>
        <dbReference type="Proteomes" id="UP000011988"/>
    </source>
</evidence>
<dbReference type="SUPFAM" id="SSF56281">
    <property type="entry name" value="Metallo-hydrolase/oxidoreductase"/>
    <property type="match status" value="1"/>
</dbReference>
<dbReference type="Gene3D" id="3.60.15.10">
    <property type="entry name" value="Ribonuclease Z/Hydroxyacylglutathione hydrolase-like"/>
    <property type="match status" value="1"/>
</dbReference>
<feature type="domain" description="Metallo-beta-lactamase" evidence="1">
    <location>
        <begin position="23"/>
        <end position="229"/>
    </location>
</feature>
<dbReference type="RefSeq" id="WP_020771680.1">
    <property type="nucleotide sequence ID" value="NZ_ANIK01000001.1"/>
</dbReference>
<dbReference type="PANTHER" id="PTHR42951:SF22">
    <property type="entry name" value="METALLO BETA-LACTAMASE SUPERFAMILY LIPOPROTEIN"/>
    <property type="match status" value="1"/>
</dbReference>
<comment type="caution">
    <text evidence="2">The sequence shown here is derived from an EMBL/GenBank/DDBJ whole genome shotgun (WGS) entry which is preliminary data.</text>
</comment>
<name>M6D6N4_9LEPT</name>
<organism evidence="2 3">
    <name type="scientific">Leptospira alstonii serovar Sichuan str. 79601</name>
    <dbReference type="NCBI Taxonomy" id="1218565"/>
    <lineage>
        <taxon>Bacteria</taxon>
        <taxon>Pseudomonadati</taxon>
        <taxon>Spirochaetota</taxon>
        <taxon>Spirochaetia</taxon>
        <taxon>Leptospirales</taxon>
        <taxon>Leptospiraceae</taxon>
        <taxon>Leptospira</taxon>
    </lineage>
</organism>
<reference evidence="2 3" key="1">
    <citation type="submission" date="2013-01" db="EMBL/GenBank/DDBJ databases">
        <authorList>
            <person name="Harkins D.M."/>
            <person name="Durkin A.S."/>
            <person name="Brinkac L.M."/>
            <person name="Haft D.H."/>
            <person name="Selengut J.D."/>
            <person name="Sanka R."/>
            <person name="DePew J."/>
            <person name="Purushe J."/>
            <person name="Galloway R.L."/>
            <person name="Vinetz J.M."/>
            <person name="Sutton G.G."/>
            <person name="Nierman W.C."/>
            <person name="Fouts D.E."/>
        </authorList>
    </citation>
    <scope>NUCLEOTIDE SEQUENCE [LARGE SCALE GENOMIC DNA]</scope>
    <source>
        <strain evidence="2 3">79601</strain>
    </source>
</reference>
<dbReference type="InterPro" id="IPR036866">
    <property type="entry name" value="RibonucZ/Hydroxyglut_hydro"/>
</dbReference>
<evidence type="ECO:0000259" key="1">
    <source>
        <dbReference type="SMART" id="SM00849"/>
    </source>
</evidence>
<proteinExistence type="predicted"/>
<dbReference type="PATRIC" id="fig|1218565.3.peg.8"/>
<dbReference type="OrthoDB" id="9761531at2"/>
<dbReference type="InterPro" id="IPR001279">
    <property type="entry name" value="Metallo-B-lactamas"/>
</dbReference>
<accession>M6D6N4</accession>
<dbReference type="EMBL" id="ANIK01000001">
    <property type="protein sequence ID" value="EMJ98326.1"/>
    <property type="molecule type" value="Genomic_DNA"/>
</dbReference>
<dbReference type="InterPro" id="IPR050855">
    <property type="entry name" value="NDM-1-like"/>
</dbReference>
<dbReference type="PANTHER" id="PTHR42951">
    <property type="entry name" value="METALLO-BETA-LACTAMASE DOMAIN-CONTAINING"/>
    <property type="match status" value="1"/>
</dbReference>
<protein>
    <submittedName>
        <fullName evidence="2">Metallo-beta-lactamase domain protein</fullName>
    </submittedName>
</protein>
<dbReference type="AlphaFoldDB" id="M6D6N4"/>
<dbReference type="CDD" id="cd07726">
    <property type="entry name" value="ST1585-like_MBL-fold"/>
    <property type="match status" value="1"/>
</dbReference>
<dbReference type="SMART" id="SM00849">
    <property type="entry name" value="Lactamase_B"/>
    <property type="match status" value="1"/>
</dbReference>
<gene>
    <name evidence="2" type="ORF">LEP1GSC194_0932</name>
</gene>
<dbReference type="Proteomes" id="UP000011988">
    <property type="component" value="Unassembled WGS sequence"/>
</dbReference>
<dbReference type="Pfam" id="PF00753">
    <property type="entry name" value="Lactamase_B"/>
    <property type="match status" value="1"/>
</dbReference>
<sequence>MLFYEKEVFPGLYTIDCDYISPGVACAYLVVEGEEAAFVENNTNLAVPILLEELRKVGRKPEDVKYIIVTHVHLDHAGGTGLLAKHCPNATILAHPKAATHLINPERLIQSSIQVYGEENFKKLYGEILPVPKERVKSPEDGEEIRWGKRIFKFYYTRGHANHHFCIFDSLSNGIFTGDSFGLGYKDFAVGKNPILYPSTTPTDFDSEEAMNTVDKILSTGADKAYLTHFGVWKDLESGARQMKQGLHAMQNILSSGERSGLEGGALLEFCTGRIRAYLERELLTQGIILGEKEEMLLGFDSKINAQGLVFQIERKKRRQDLKKN</sequence>